<protein>
    <recommendedName>
        <fullName evidence="2">Heat shock protein HspQ</fullName>
    </recommendedName>
</protein>
<dbReference type="Pfam" id="PF08755">
    <property type="entry name" value="YccV-like"/>
    <property type="match status" value="1"/>
</dbReference>
<dbReference type="Proteomes" id="UP000326354">
    <property type="component" value="Chromosome"/>
</dbReference>
<accession>A0A5S9IIM7</accession>
<dbReference type="Pfam" id="PF13369">
    <property type="entry name" value="Transglut_core2"/>
    <property type="match status" value="1"/>
</dbReference>
<gene>
    <name evidence="4" type="ORF">UABAM_00707</name>
</gene>
<name>A0A5S9IIM7_UABAM</name>
<dbReference type="InterPro" id="IPR011722">
    <property type="entry name" value="Hemimethylated_DNA-bd_dom"/>
</dbReference>
<comment type="similarity">
    <text evidence="1">Belongs to the UPF0162 family.</text>
</comment>
<proteinExistence type="inferred from homology"/>
<evidence type="ECO:0000259" key="3">
    <source>
        <dbReference type="SMART" id="SM00992"/>
    </source>
</evidence>
<dbReference type="InterPro" id="IPR021133">
    <property type="entry name" value="HEAT_type_2"/>
</dbReference>
<evidence type="ECO:0000256" key="2">
    <source>
        <dbReference type="NCBIfam" id="TIGR02097"/>
    </source>
</evidence>
<dbReference type="PANTHER" id="PTHR31350:SF27">
    <property type="entry name" value="HEMIMETHYLATED DNA-BINDING DOMAIN-CONTAINING PROTEIN"/>
    <property type="match status" value="1"/>
</dbReference>
<keyword evidence="4" id="KW-0238">DNA-binding</keyword>
<dbReference type="GO" id="GO:0003677">
    <property type="term" value="F:DNA binding"/>
    <property type="evidence" value="ECO:0007669"/>
    <property type="project" value="UniProtKB-UniRule"/>
</dbReference>
<reference evidence="4 5" key="1">
    <citation type="submission" date="2019-08" db="EMBL/GenBank/DDBJ databases">
        <title>Complete genome sequence of Candidatus Uab amorphum.</title>
        <authorList>
            <person name="Shiratori T."/>
            <person name="Suzuki S."/>
            <person name="Kakizawa Y."/>
            <person name="Ishida K."/>
        </authorList>
    </citation>
    <scope>NUCLEOTIDE SEQUENCE [LARGE SCALE GENOMIC DNA]</scope>
    <source>
        <strain evidence="4 5">SRT547</strain>
    </source>
</reference>
<dbReference type="RefSeq" id="WP_173013114.1">
    <property type="nucleotide sequence ID" value="NZ_AP019860.1"/>
</dbReference>
<dbReference type="PROSITE" id="PS50077">
    <property type="entry name" value="HEAT_REPEAT"/>
    <property type="match status" value="1"/>
</dbReference>
<evidence type="ECO:0000313" key="5">
    <source>
        <dbReference type="Proteomes" id="UP000326354"/>
    </source>
</evidence>
<sequence length="376" mass="44225">MQNRDMSQLPYLIKLMDDDSPQIRQTIMNKISQLGNEVLEEIEKQQLPISAKNYRQIEQLFTKRYPKPPSVEKQWLNVLRTTSSIERLAKFCQLIMLLQGDKQSLRVALEKICRLYSPNENNAVALAEYLFIKRKIQYASCDFDDPRRENLYHVTTQKLGSPLSLLVLYMLTAHMLDFEVKGGFLRGNFFACTEDDMIVEFHNLGNAVPLEKFCRENSIEKRDLIINIDTIILQLLDQLLTAYESKNNWEKRNQVLQLTNDYAMYLEQLNITAKKIVDSQVKFRIGQIVVHKKYGYRGVIVDLDLQSNKQTQDIYLGSQPWYRVLVHNSHQNTHIPQCNLMKDDQLKEVINPLVNYFFDGFHDGIYHRNNRLWKNE</sequence>
<organism evidence="4 5">
    <name type="scientific">Uabimicrobium amorphum</name>
    <dbReference type="NCBI Taxonomy" id="2596890"/>
    <lineage>
        <taxon>Bacteria</taxon>
        <taxon>Pseudomonadati</taxon>
        <taxon>Planctomycetota</taxon>
        <taxon>Candidatus Uabimicrobiia</taxon>
        <taxon>Candidatus Uabimicrobiales</taxon>
        <taxon>Candidatus Uabimicrobiaceae</taxon>
        <taxon>Candidatus Uabimicrobium</taxon>
    </lineage>
</organism>
<keyword evidence="5" id="KW-1185">Reference proteome</keyword>
<dbReference type="NCBIfam" id="TIGR02097">
    <property type="entry name" value="yccV"/>
    <property type="match status" value="1"/>
</dbReference>
<dbReference type="InterPro" id="IPR032698">
    <property type="entry name" value="SirB1_N"/>
</dbReference>
<dbReference type="InterPro" id="IPR036623">
    <property type="entry name" value="Hemimethylated_DNA-bd_sf"/>
</dbReference>
<feature type="domain" description="Hemimethylated DNA-binding" evidence="3">
    <location>
        <begin position="280"/>
        <end position="369"/>
    </location>
</feature>
<dbReference type="AlphaFoldDB" id="A0A5S9IIM7"/>
<dbReference type="KEGG" id="uam:UABAM_00707"/>
<dbReference type="SUPFAM" id="SSF141255">
    <property type="entry name" value="YccV-like"/>
    <property type="match status" value="1"/>
</dbReference>
<evidence type="ECO:0000256" key="1">
    <source>
        <dbReference type="ARBA" id="ARBA00007100"/>
    </source>
</evidence>
<evidence type="ECO:0000313" key="4">
    <source>
        <dbReference type="EMBL" id="BBM82364.1"/>
    </source>
</evidence>
<dbReference type="EMBL" id="AP019860">
    <property type="protein sequence ID" value="BBM82364.1"/>
    <property type="molecule type" value="Genomic_DNA"/>
</dbReference>
<dbReference type="SMART" id="SM00992">
    <property type="entry name" value="YccV-like"/>
    <property type="match status" value="1"/>
</dbReference>
<dbReference type="Gene3D" id="2.30.30.390">
    <property type="entry name" value="Hemimethylated DNA-binding domain"/>
    <property type="match status" value="1"/>
</dbReference>
<dbReference type="PANTHER" id="PTHR31350">
    <property type="entry name" value="SI:DKEY-261L7.2"/>
    <property type="match status" value="1"/>
</dbReference>